<comment type="catalytic activity">
    <reaction evidence="8 10">
        <text>dITP + H2O = dIMP + diphosphate + H(+)</text>
        <dbReference type="Rhea" id="RHEA:28342"/>
        <dbReference type="ChEBI" id="CHEBI:15377"/>
        <dbReference type="ChEBI" id="CHEBI:15378"/>
        <dbReference type="ChEBI" id="CHEBI:33019"/>
        <dbReference type="ChEBI" id="CHEBI:61194"/>
        <dbReference type="ChEBI" id="CHEBI:61382"/>
        <dbReference type="EC" id="3.6.1.66"/>
    </reaction>
</comment>
<evidence type="ECO:0000256" key="8">
    <source>
        <dbReference type="ARBA" id="ARBA00051875"/>
    </source>
</evidence>
<evidence type="ECO:0000256" key="1">
    <source>
        <dbReference type="ARBA" id="ARBA00008023"/>
    </source>
</evidence>
<keyword evidence="7 10" id="KW-0546">Nucleotide metabolism</keyword>
<evidence type="ECO:0000256" key="7">
    <source>
        <dbReference type="ARBA" id="ARBA00023080"/>
    </source>
</evidence>
<dbReference type="Gene3D" id="3.90.950.10">
    <property type="match status" value="1"/>
</dbReference>
<feature type="binding site" evidence="10">
    <location>
        <position position="68"/>
    </location>
    <ligand>
        <name>substrate</name>
    </ligand>
</feature>
<feature type="binding site" evidence="10">
    <location>
        <position position="67"/>
    </location>
    <ligand>
        <name>Mg(2+)</name>
        <dbReference type="ChEBI" id="CHEBI:18420"/>
    </ligand>
</feature>
<dbReference type="GO" id="GO:0036220">
    <property type="term" value="F:ITP diphosphatase activity"/>
    <property type="evidence" value="ECO:0007669"/>
    <property type="project" value="UniProtKB-UniRule"/>
</dbReference>
<protein>
    <recommendedName>
        <fullName evidence="10">dITP/XTP pyrophosphatase</fullName>
        <ecNumber evidence="10">3.6.1.66</ecNumber>
    </recommendedName>
    <alternativeName>
        <fullName evidence="10">Non-canonical purine NTP pyrophosphatase</fullName>
    </alternativeName>
    <alternativeName>
        <fullName evidence="10">Non-standard purine NTP pyrophosphatase</fullName>
    </alternativeName>
    <alternativeName>
        <fullName evidence="10">Nucleoside-triphosphate diphosphatase</fullName>
    </alternativeName>
    <alternativeName>
        <fullName evidence="10">Nucleoside-triphosphate pyrophosphatase</fullName>
        <shortName evidence="10">NTPase</shortName>
    </alternativeName>
</protein>
<feature type="binding site" evidence="10">
    <location>
        <begin position="150"/>
        <end position="153"/>
    </location>
    <ligand>
        <name>substrate</name>
    </ligand>
</feature>
<feature type="binding site" evidence="10">
    <location>
        <begin position="5"/>
        <end position="10"/>
    </location>
    <ligand>
        <name>substrate</name>
    </ligand>
</feature>
<comment type="catalytic activity">
    <reaction evidence="9 10">
        <text>XTP + H2O = XMP + diphosphate + H(+)</text>
        <dbReference type="Rhea" id="RHEA:28610"/>
        <dbReference type="ChEBI" id="CHEBI:15377"/>
        <dbReference type="ChEBI" id="CHEBI:15378"/>
        <dbReference type="ChEBI" id="CHEBI:33019"/>
        <dbReference type="ChEBI" id="CHEBI:57464"/>
        <dbReference type="ChEBI" id="CHEBI:61314"/>
        <dbReference type="EC" id="3.6.1.66"/>
    </reaction>
</comment>
<dbReference type="GO" id="GO:0036222">
    <property type="term" value="F:XTP diphosphatase activity"/>
    <property type="evidence" value="ECO:0007669"/>
    <property type="project" value="UniProtKB-UniRule"/>
</dbReference>
<keyword evidence="3 10" id="KW-0479">Metal-binding</keyword>
<feature type="binding site" evidence="10">
    <location>
        <begin position="178"/>
        <end position="179"/>
    </location>
    <ligand>
        <name>substrate</name>
    </ligand>
</feature>
<dbReference type="GO" id="GO:0035870">
    <property type="term" value="F:dITP diphosphatase activity"/>
    <property type="evidence" value="ECO:0007669"/>
    <property type="project" value="UniProtKB-UniRule"/>
</dbReference>
<keyword evidence="5 10" id="KW-0378">Hydrolase</keyword>
<accession>A0A2N1PVK0</accession>
<dbReference type="GO" id="GO:0009117">
    <property type="term" value="P:nucleotide metabolic process"/>
    <property type="evidence" value="ECO:0007669"/>
    <property type="project" value="UniProtKB-KW"/>
</dbReference>
<dbReference type="Pfam" id="PF01725">
    <property type="entry name" value="Ham1p_like"/>
    <property type="match status" value="1"/>
</dbReference>
<dbReference type="EC" id="3.6.1.66" evidence="10"/>
<organism evidence="12 13">
    <name type="scientific">Candidatus Wallbacteria bacterium HGW-Wallbacteria-1</name>
    <dbReference type="NCBI Taxonomy" id="2013854"/>
    <lineage>
        <taxon>Bacteria</taxon>
        <taxon>Candidatus Walliibacteriota</taxon>
    </lineage>
</organism>
<feature type="binding site" evidence="10">
    <location>
        <position position="173"/>
    </location>
    <ligand>
        <name>substrate</name>
    </ligand>
</feature>
<comment type="function">
    <text evidence="10">Pyrophosphatase that catalyzes the hydrolysis of nucleoside triphosphates to their monophosphate derivatives, with a high preference for the non-canonical purine nucleotides XTP (xanthosine triphosphate), dITP (deoxyinosine triphosphate) and ITP. Seems to function as a house-cleaning enzyme that removes non-canonical purine nucleotides from the nucleotide pool, thus preventing their incorporation into DNA/RNA and avoiding chromosomal lesions.</text>
</comment>
<proteinExistence type="inferred from homology"/>
<dbReference type="GO" id="GO:0000166">
    <property type="term" value="F:nucleotide binding"/>
    <property type="evidence" value="ECO:0007669"/>
    <property type="project" value="UniProtKB-KW"/>
</dbReference>
<evidence type="ECO:0000313" key="13">
    <source>
        <dbReference type="Proteomes" id="UP000233256"/>
    </source>
</evidence>
<dbReference type="SUPFAM" id="SSF52972">
    <property type="entry name" value="ITPase-like"/>
    <property type="match status" value="1"/>
</dbReference>
<evidence type="ECO:0000256" key="11">
    <source>
        <dbReference type="RuleBase" id="RU003781"/>
    </source>
</evidence>
<dbReference type="InterPro" id="IPR020922">
    <property type="entry name" value="dITP/XTP_pyrophosphatase"/>
</dbReference>
<dbReference type="AlphaFoldDB" id="A0A2N1PVK0"/>
<comment type="subunit">
    <text evidence="2 10">Homodimer.</text>
</comment>
<keyword evidence="6 10" id="KW-0460">Magnesium</keyword>
<name>A0A2N1PVK0_9BACT</name>
<feature type="binding site" evidence="10">
    <location>
        <position position="38"/>
    </location>
    <ligand>
        <name>Mg(2+)</name>
        <dbReference type="ChEBI" id="CHEBI:18420"/>
    </ligand>
</feature>
<evidence type="ECO:0000256" key="3">
    <source>
        <dbReference type="ARBA" id="ARBA00022723"/>
    </source>
</evidence>
<dbReference type="GO" id="GO:0005829">
    <property type="term" value="C:cytosol"/>
    <property type="evidence" value="ECO:0007669"/>
    <property type="project" value="TreeGrafter"/>
</dbReference>
<evidence type="ECO:0000256" key="4">
    <source>
        <dbReference type="ARBA" id="ARBA00022741"/>
    </source>
</evidence>
<evidence type="ECO:0000256" key="6">
    <source>
        <dbReference type="ARBA" id="ARBA00022842"/>
    </source>
</evidence>
<dbReference type="PANTHER" id="PTHR11067:SF9">
    <property type="entry name" value="INOSINE TRIPHOSPHATE PYROPHOSPHATASE"/>
    <property type="match status" value="1"/>
</dbReference>
<gene>
    <name evidence="12" type="primary">rdgB</name>
    <name evidence="12" type="ORF">CVV64_00675</name>
</gene>
<evidence type="ECO:0000256" key="9">
    <source>
        <dbReference type="ARBA" id="ARBA00052017"/>
    </source>
</evidence>
<dbReference type="CDD" id="cd00515">
    <property type="entry name" value="HAM1"/>
    <property type="match status" value="1"/>
</dbReference>
<evidence type="ECO:0000256" key="2">
    <source>
        <dbReference type="ARBA" id="ARBA00011738"/>
    </source>
</evidence>
<dbReference type="Proteomes" id="UP000233256">
    <property type="component" value="Unassembled WGS sequence"/>
</dbReference>
<dbReference type="PANTHER" id="PTHR11067">
    <property type="entry name" value="INOSINE TRIPHOSPHATE PYROPHOSPHATASE/HAM1 PROTEIN"/>
    <property type="match status" value="1"/>
</dbReference>
<sequence>MILSTKNEHKVNEIRDKLRPLGITARSFQELGDAPDVEEDGDTLEANAIKKARAFHEKYGMPCLADDTGLMVDALNGAPGVHSARYCGVEHDFAANNTKLLNELSHIPWEKRTARFITVLALVDEDGSVFTVNGSVEGIIHTELKGVQGFGYDPLFYIPEMKKTMAELTLQEKNIISHRARAMDNFIEFMKTRFSLA</sequence>
<comment type="similarity">
    <text evidence="1 10 11">Belongs to the HAM1 NTPase family.</text>
</comment>
<evidence type="ECO:0000256" key="10">
    <source>
        <dbReference type="HAMAP-Rule" id="MF_01405"/>
    </source>
</evidence>
<evidence type="ECO:0000313" key="12">
    <source>
        <dbReference type="EMBL" id="PKK92338.1"/>
    </source>
</evidence>
<dbReference type="NCBIfam" id="TIGR00042">
    <property type="entry name" value="RdgB/HAM1 family non-canonical purine NTP pyrophosphatase"/>
    <property type="match status" value="1"/>
</dbReference>
<dbReference type="EMBL" id="PGXC01000001">
    <property type="protein sequence ID" value="PKK92338.1"/>
    <property type="molecule type" value="Genomic_DNA"/>
</dbReference>
<evidence type="ECO:0000256" key="5">
    <source>
        <dbReference type="ARBA" id="ARBA00022801"/>
    </source>
</evidence>
<comment type="catalytic activity">
    <reaction evidence="10">
        <text>ITP + H2O = IMP + diphosphate + H(+)</text>
        <dbReference type="Rhea" id="RHEA:29399"/>
        <dbReference type="ChEBI" id="CHEBI:15377"/>
        <dbReference type="ChEBI" id="CHEBI:15378"/>
        <dbReference type="ChEBI" id="CHEBI:33019"/>
        <dbReference type="ChEBI" id="CHEBI:58053"/>
        <dbReference type="ChEBI" id="CHEBI:61402"/>
        <dbReference type="EC" id="3.6.1.66"/>
    </reaction>
</comment>
<dbReference type="InterPro" id="IPR029001">
    <property type="entry name" value="ITPase-like_fam"/>
</dbReference>
<dbReference type="GO" id="GO:0009146">
    <property type="term" value="P:purine nucleoside triphosphate catabolic process"/>
    <property type="evidence" value="ECO:0007669"/>
    <property type="project" value="UniProtKB-UniRule"/>
</dbReference>
<keyword evidence="4 10" id="KW-0547">Nucleotide-binding</keyword>
<reference evidence="12 13" key="1">
    <citation type="journal article" date="2017" name="ISME J.">
        <title>Potential for microbial H2 and metal transformations associated with novel bacteria and archaea in deep terrestrial subsurface sediments.</title>
        <authorList>
            <person name="Hernsdorf A.W."/>
            <person name="Amano Y."/>
            <person name="Miyakawa K."/>
            <person name="Ise K."/>
            <person name="Suzuki Y."/>
            <person name="Anantharaman K."/>
            <person name="Probst A."/>
            <person name="Burstein D."/>
            <person name="Thomas B.C."/>
            <person name="Banfield J.F."/>
        </authorList>
    </citation>
    <scope>NUCLEOTIDE SEQUENCE [LARGE SCALE GENOMIC DNA]</scope>
    <source>
        <strain evidence="12">HGW-Wallbacteria-1</strain>
    </source>
</reference>
<comment type="caution">
    <text evidence="12">The sequence shown here is derived from an EMBL/GenBank/DDBJ whole genome shotgun (WGS) entry which is preliminary data.</text>
</comment>
<dbReference type="FunFam" id="3.90.950.10:FF:000001">
    <property type="entry name" value="dITP/XTP pyrophosphatase"/>
    <property type="match status" value="1"/>
</dbReference>
<dbReference type="GO" id="GO:0017111">
    <property type="term" value="F:ribonucleoside triphosphate phosphatase activity"/>
    <property type="evidence" value="ECO:0007669"/>
    <property type="project" value="InterPro"/>
</dbReference>
<feature type="active site" description="Proton acceptor" evidence="10">
    <location>
        <position position="67"/>
    </location>
</feature>
<dbReference type="HAMAP" id="MF_01405">
    <property type="entry name" value="Non_canon_purine_NTPase"/>
    <property type="match status" value="1"/>
</dbReference>
<dbReference type="InterPro" id="IPR002637">
    <property type="entry name" value="RdgB/HAM1"/>
</dbReference>
<comment type="cofactor">
    <cofactor evidence="10">
        <name>Mg(2+)</name>
        <dbReference type="ChEBI" id="CHEBI:18420"/>
    </cofactor>
    <text evidence="10">Binds 1 Mg(2+) ion per subunit.</text>
</comment>
<dbReference type="GO" id="GO:0046872">
    <property type="term" value="F:metal ion binding"/>
    <property type="evidence" value="ECO:0007669"/>
    <property type="project" value="UniProtKB-KW"/>
</dbReference>